<accession>A0A511NEB9</accession>
<dbReference type="RefSeq" id="WP_019974688.1">
    <property type="nucleotide sequence ID" value="NZ_BJXC01000003.1"/>
</dbReference>
<dbReference type="OrthoDB" id="1100079at2"/>
<feature type="domain" description="RagB/SusD" evidence="7">
    <location>
        <begin position="347"/>
        <end position="494"/>
    </location>
</feature>
<name>A0A511NEB9_9FLAO</name>
<dbReference type="GeneID" id="84649395"/>
<sequence length="495" mass="55873">MKKIKILAATLLVASTMFTTSCSDDFLDTKASESVEESQVFATADGLLAAVNGMHRNMYSRQNSSQGQNGYTAQMIISEVMGDDLVFPATTGNWFVAQLRWLDTANANGSSNSYTWNFWYSMNKNANKIIVKGANATGDNATKERAFGEAYAYKAFSYFQLVQLYGKRYVKGGDNTSKGIILRNDPEDVAPKARVSVEEVYQEIWRNLDKAEELLKNKKVINNSHFSISNVYGLKARVALVQQDYANASKYAQLAKEGHPLMDERIYKSGFNDYKTDEWMWGITIVDDQTDYFGNFMAYMSRNYNSSNIRSNPKAFNSALYAKLADTDVRKQLVDPTGKHTDLGLPSNYAKVPYTSQKFLAVSTGDSRGDIVFMRASEMYLIEAEAKYFLGDEAGSKAVLTELAKMRDSKFDQFTKSGADYLEDIYVQRRAELWGEGFRFFDLKRQGRKLDRRGANHVSAVTNDVMVIEATDSRWQWLIPQDEINANPLCEQNPS</sequence>
<evidence type="ECO:0000256" key="3">
    <source>
        <dbReference type="ARBA" id="ARBA00022729"/>
    </source>
</evidence>
<evidence type="ECO:0000256" key="4">
    <source>
        <dbReference type="ARBA" id="ARBA00023136"/>
    </source>
</evidence>
<dbReference type="Pfam" id="PF07980">
    <property type="entry name" value="SusD_RagB"/>
    <property type="match status" value="1"/>
</dbReference>
<dbReference type="AlphaFoldDB" id="A0A511NEB9"/>
<gene>
    <name evidence="9" type="ORF">EB1_06480</name>
</gene>
<keyword evidence="5" id="KW-0998">Cell outer membrane</keyword>
<feature type="signal peptide" evidence="6">
    <location>
        <begin position="1"/>
        <end position="23"/>
    </location>
</feature>
<dbReference type="InterPro" id="IPR033985">
    <property type="entry name" value="SusD-like_N"/>
</dbReference>
<evidence type="ECO:0000256" key="2">
    <source>
        <dbReference type="ARBA" id="ARBA00006275"/>
    </source>
</evidence>
<comment type="subcellular location">
    <subcellularLocation>
        <location evidence="1">Cell outer membrane</location>
    </subcellularLocation>
</comment>
<reference evidence="9 10" key="1">
    <citation type="submission" date="2019-07" db="EMBL/GenBank/DDBJ databases">
        <title>Whole genome shotgun sequence of Empedobacter brevis NBRC 14943.</title>
        <authorList>
            <person name="Hosoyama A."/>
            <person name="Uohara A."/>
            <person name="Ohji S."/>
            <person name="Ichikawa N."/>
        </authorList>
    </citation>
    <scope>NUCLEOTIDE SEQUENCE [LARGE SCALE GENOMIC DNA]</scope>
    <source>
        <strain evidence="9 10">NBRC 14943</strain>
    </source>
</reference>
<dbReference type="InterPro" id="IPR011990">
    <property type="entry name" value="TPR-like_helical_dom_sf"/>
</dbReference>
<comment type="similarity">
    <text evidence="2">Belongs to the SusD family.</text>
</comment>
<evidence type="ECO:0000256" key="5">
    <source>
        <dbReference type="ARBA" id="ARBA00023237"/>
    </source>
</evidence>
<dbReference type="PROSITE" id="PS51257">
    <property type="entry name" value="PROKAR_LIPOPROTEIN"/>
    <property type="match status" value="1"/>
</dbReference>
<evidence type="ECO:0000313" key="10">
    <source>
        <dbReference type="Proteomes" id="UP000321245"/>
    </source>
</evidence>
<dbReference type="GO" id="GO:0009279">
    <property type="term" value="C:cell outer membrane"/>
    <property type="evidence" value="ECO:0007669"/>
    <property type="project" value="UniProtKB-SubCell"/>
</dbReference>
<evidence type="ECO:0000313" key="9">
    <source>
        <dbReference type="EMBL" id="GEM50858.1"/>
    </source>
</evidence>
<evidence type="ECO:0000259" key="8">
    <source>
        <dbReference type="Pfam" id="PF14322"/>
    </source>
</evidence>
<feature type="domain" description="SusD-like N-terminal" evidence="8">
    <location>
        <begin position="25"/>
        <end position="240"/>
    </location>
</feature>
<dbReference type="Proteomes" id="UP000321245">
    <property type="component" value="Unassembled WGS sequence"/>
</dbReference>
<protein>
    <submittedName>
        <fullName evidence="9">Membrane protein</fullName>
    </submittedName>
</protein>
<dbReference type="Gene3D" id="1.25.40.390">
    <property type="match status" value="1"/>
</dbReference>
<evidence type="ECO:0000259" key="7">
    <source>
        <dbReference type="Pfam" id="PF07980"/>
    </source>
</evidence>
<keyword evidence="10" id="KW-1185">Reference proteome</keyword>
<proteinExistence type="inferred from homology"/>
<dbReference type="EMBL" id="BJXC01000003">
    <property type="protein sequence ID" value="GEM50858.1"/>
    <property type="molecule type" value="Genomic_DNA"/>
</dbReference>
<evidence type="ECO:0000256" key="1">
    <source>
        <dbReference type="ARBA" id="ARBA00004442"/>
    </source>
</evidence>
<keyword evidence="4" id="KW-0472">Membrane</keyword>
<dbReference type="InterPro" id="IPR012944">
    <property type="entry name" value="SusD_RagB_dom"/>
</dbReference>
<keyword evidence="3 6" id="KW-0732">Signal</keyword>
<dbReference type="STRING" id="1218108.GCA_000382425_01179"/>
<comment type="caution">
    <text evidence="9">The sequence shown here is derived from an EMBL/GenBank/DDBJ whole genome shotgun (WGS) entry which is preliminary data.</text>
</comment>
<dbReference type="SUPFAM" id="SSF48452">
    <property type="entry name" value="TPR-like"/>
    <property type="match status" value="1"/>
</dbReference>
<feature type="chain" id="PRO_5022231208" evidence="6">
    <location>
        <begin position="24"/>
        <end position="495"/>
    </location>
</feature>
<evidence type="ECO:0000256" key="6">
    <source>
        <dbReference type="SAM" id="SignalP"/>
    </source>
</evidence>
<dbReference type="Pfam" id="PF14322">
    <property type="entry name" value="SusD-like_3"/>
    <property type="match status" value="1"/>
</dbReference>
<organism evidence="9 10">
    <name type="scientific">Empedobacter brevis NBRC 14943 = ATCC 43319</name>
    <dbReference type="NCBI Taxonomy" id="1218108"/>
    <lineage>
        <taxon>Bacteria</taxon>
        <taxon>Pseudomonadati</taxon>
        <taxon>Bacteroidota</taxon>
        <taxon>Flavobacteriia</taxon>
        <taxon>Flavobacteriales</taxon>
        <taxon>Weeksellaceae</taxon>
        <taxon>Empedobacter</taxon>
    </lineage>
</organism>